<name>Q1YSL5_9GAMM</name>
<gene>
    <name evidence="1" type="ORF">GB2207_11258</name>
</gene>
<evidence type="ECO:0008006" key="3">
    <source>
        <dbReference type="Google" id="ProtNLM"/>
    </source>
</evidence>
<dbReference type="HOGENOM" id="CLU_3184079_0_0_6"/>
<protein>
    <recommendedName>
        <fullName evidence="3">Glutathione S-transferase</fullName>
    </recommendedName>
</protein>
<proteinExistence type="predicted"/>
<dbReference type="EMBL" id="AAPI01000003">
    <property type="protein sequence ID" value="EAS47191.1"/>
    <property type="molecule type" value="Genomic_DNA"/>
</dbReference>
<sequence>MPLHFTLVRADFAFDKYPAIEEWSARISERESFKTGVLQWWPGFGG</sequence>
<keyword evidence="2" id="KW-1185">Reference proteome</keyword>
<evidence type="ECO:0000313" key="1">
    <source>
        <dbReference type="EMBL" id="EAS47191.1"/>
    </source>
</evidence>
<comment type="caution">
    <text evidence="1">The sequence shown here is derived from an EMBL/GenBank/DDBJ whole genome shotgun (WGS) entry which is preliminary data.</text>
</comment>
<accession>Q1YSL5</accession>
<dbReference type="InterPro" id="IPR036282">
    <property type="entry name" value="Glutathione-S-Trfase_C_sf"/>
</dbReference>
<dbReference type="SUPFAM" id="SSF47616">
    <property type="entry name" value="GST C-terminal domain-like"/>
    <property type="match status" value="1"/>
</dbReference>
<evidence type="ECO:0000313" key="2">
    <source>
        <dbReference type="Proteomes" id="UP000005555"/>
    </source>
</evidence>
<dbReference type="Proteomes" id="UP000005555">
    <property type="component" value="Unassembled WGS sequence"/>
</dbReference>
<reference evidence="1 2" key="1">
    <citation type="submission" date="2006-03" db="EMBL/GenBank/DDBJ databases">
        <authorList>
            <person name="Giovannoni S.J."/>
            <person name="Cho J.-C."/>
            <person name="Ferriera S."/>
            <person name="Johnson J."/>
            <person name="Kravitz S."/>
            <person name="Halpern A."/>
            <person name="Remington K."/>
            <person name="Beeson K."/>
            <person name="Tran B."/>
            <person name="Rogers Y.-H."/>
            <person name="Friedman R."/>
            <person name="Venter J.C."/>
        </authorList>
    </citation>
    <scope>NUCLEOTIDE SEQUENCE [LARGE SCALE GENOMIC DNA]</scope>
    <source>
        <strain evidence="1 2">HTCC2207</strain>
    </source>
</reference>
<organism evidence="1 2">
    <name type="scientific">gamma proteobacterium HTCC2207</name>
    <dbReference type="NCBI Taxonomy" id="314287"/>
    <lineage>
        <taxon>Bacteria</taxon>
        <taxon>Pseudomonadati</taxon>
        <taxon>Pseudomonadota</taxon>
        <taxon>Gammaproteobacteria</taxon>
        <taxon>Cellvibrionales</taxon>
        <taxon>Porticoccaceae</taxon>
        <taxon>SAR92 clade</taxon>
    </lineage>
</organism>
<dbReference type="AlphaFoldDB" id="Q1YSL5"/>
<dbReference type="STRING" id="314287.GB2207_11258"/>